<comment type="caution">
    <text evidence="1">The sequence shown here is derived from an EMBL/GenBank/DDBJ whole genome shotgun (WGS) entry which is preliminary data.</text>
</comment>
<organism evidence="1 2">
    <name type="scientific">Paenibacillus cucumis</name>
    <name type="common">ex Kampfer et al. 2016</name>
    <dbReference type="NCBI Taxonomy" id="1776858"/>
    <lineage>
        <taxon>Bacteria</taxon>
        <taxon>Bacillati</taxon>
        <taxon>Bacillota</taxon>
        <taxon>Bacilli</taxon>
        <taxon>Bacillales</taxon>
        <taxon>Paenibacillaceae</taxon>
        <taxon>Paenibacillus</taxon>
    </lineage>
</organism>
<sequence length="47" mass="5437">MNINQFPQDVQEFIHELCAKAVLRAIKNGNWNLKEQNEKIQSDNVAP</sequence>
<name>A0ABS7KD34_9BACL</name>
<dbReference type="Proteomes" id="UP000706031">
    <property type="component" value="Unassembled WGS sequence"/>
</dbReference>
<accession>A0ABS7KD34</accession>
<keyword evidence="2" id="KW-1185">Reference proteome</keyword>
<gene>
    <name evidence="1" type="ORF">H7T88_01975</name>
</gene>
<dbReference type="EMBL" id="JACLIC010000003">
    <property type="protein sequence ID" value="MBY0202011.1"/>
    <property type="molecule type" value="Genomic_DNA"/>
</dbReference>
<evidence type="ECO:0000313" key="1">
    <source>
        <dbReference type="EMBL" id="MBY0202011.1"/>
    </source>
</evidence>
<reference evidence="1 2" key="1">
    <citation type="submission" date="2020-08" db="EMBL/GenBank/DDBJ databases">
        <title>Fungal Genomes of the International Space Station.</title>
        <authorList>
            <person name="Seuylemezian A."/>
            <person name="Singh N.K."/>
            <person name="Wood J."/>
            <person name="Venkateswaran K."/>
        </authorList>
    </citation>
    <scope>NUCLEOTIDE SEQUENCE [LARGE SCALE GENOMIC DNA]</scope>
    <source>
        <strain evidence="1 2">S/N-304-OC-R4</strain>
    </source>
</reference>
<dbReference type="RefSeq" id="WP_221786581.1">
    <property type="nucleotide sequence ID" value="NZ_JACLIC010000003.1"/>
</dbReference>
<protein>
    <submittedName>
        <fullName evidence="1">Uncharacterized protein</fullName>
    </submittedName>
</protein>
<evidence type="ECO:0000313" key="2">
    <source>
        <dbReference type="Proteomes" id="UP000706031"/>
    </source>
</evidence>
<proteinExistence type="predicted"/>